<evidence type="ECO:0000313" key="3">
    <source>
        <dbReference type="EMBL" id="GMF43715.1"/>
    </source>
</evidence>
<dbReference type="InterPro" id="IPR056009">
    <property type="entry name" value="DUF7587"/>
</dbReference>
<dbReference type="PANTHER" id="PTHR40781">
    <property type="match status" value="1"/>
</dbReference>
<comment type="caution">
    <text evidence="3">The sequence shown here is derived from an EMBL/GenBank/DDBJ whole genome shotgun (WGS) entry which is preliminary data.</text>
</comment>
<evidence type="ECO:0000259" key="2">
    <source>
        <dbReference type="Pfam" id="PF24494"/>
    </source>
</evidence>
<protein>
    <submittedName>
        <fullName evidence="3">Unnamed protein product</fullName>
    </submittedName>
</protein>
<accession>A0A9W7CWW7</accession>
<gene>
    <name evidence="3" type="ORF">Pfra01_001489700</name>
</gene>
<evidence type="ECO:0000256" key="1">
    <source>
        <dbReference type="SAM" id="MobiDB-lite"/>
    </source>
</evidence>
<proteinExistence type="predicted"/>
<dbReference type="Pfam" id="PF24494">
    <property type="entry name" value="DUF7587"/>
    <property type="match status" value="1"/>
</dbReference>
<dbReference type="AlphaFoldDB" id="A0A9W7CWW7"/>
<dbReference type="EMBL" id="BSXT01001582">
    <property type="protein sequence ID" value="GMF43715.1"/>
    <property type="molecule type" value="Genomic_DNA"/>
</dbReference>
<sequence>MGSSNKPTGPVGIVAGHFLEGPLEGGAPASSIDLVDKSLIQSVAIQAMFRYSGNQSLKARAKPSFKSPSDFKTAVEYHLKWCSCEPTPFVSLFASKDHAETWARQLLDHGYRDVVVLEIDSGRLGPLFRVRELVELRGVHTTLPEHLYEDEFLVLRKISKRSVVGGAGVLQANVNGKYDPAYESSDTDGEEGVASRSKTHLS</sequence>
<organism evidence="3 4">
    <name type="scientific">Phytophthora fragariaefolia</name>
    <dbReference type="NCBI Taxonomy" id="1490495"/>
    <lineage>
        <taxon>Eukaryota</taxon>
        <taxon>Sar</taxon>
        <taxon>Stramenopiles</taxon>
        <taxon>Oomycota</taxon>
        <taxon>Peronosporomycetes</taxon>
        <taxon>Peronosporales</taxon>
        <taxon>Peronosporaceae</taxon>
        <taxon>Phytophthora</taxon>
    </lineage>
</organism>
<keyword evidence="4" id="KW-1185">Reference proteome</keyword>
<feature type="region of interest" description="Disordered" evidence="1">
    <location>
        <begin position="179"/>
        <end position="202"/>
    </location>
</feature>
<name>A0A9W7CWW7_9STRA</name>
<dbReference type="OrthoDB" id="88561at2759"/>
<feature type="domain" description="DUF7587" evidence="2">
    <location>
        <begin position="61"/>
        <end position="165"/>
    </location>
</feature>
<evidence type="ECO:0000313" key="4">
    <source>
        <dbReference type="Proteomes" id="UP001165121"/>
    </source>
</evidence>
<reference evidence="3" key="1">
    <citation type="submission" date="2023-04" db="EMBL/GenBank/DDBJ databases">
        <title>Phytophthora fragariaefolia NBRC 109709.</title>
        <authorList>
            <person name="Ichikawa N."/>
            <person name="Sato H."/>
            <person name="Tonouchi N."/>
        </authorList>
    </citation>
    <scope>NUCLEOTIDE SEQUENCE</scope>
    <source>
        <strain evidence="3">NBRC 109709</strain>
    </source>
</reference>
<dbReference type="Proteomes" id="UP001165121">
    <property type="component" value="Unassembled WGS sequence"/>
</dbReference>
<dbReference type="PANTHER" id="PTHR40781:SF1">
    <property type="match status" value="1"/>
</dbReference>